<evidence type="ECO:0000256" key="12">
    <source>
        <dbReference type="SAM" id="SignalP"/>
    </source>
</evidence>
<dbReference type="Gene3D" id="2.40.170.20">
    <property type="entry name" value="TonB-dependent receptor, beta-barrel domain"/>
    <property type="match status" value="1"/>
</dbReference>
<feature type="chain" id="PRO_5047198434" evidence="12">
    <location>
        <begin position="29"/>
        <end position="708"/>
    </location>
</feature>
<dbReference type="Gene3D" id="2.170.130.10">
    <property type="entry name" value="TonB-dependent receptor, plug domain"/>
    <property type="match status" value="1"/>
</dbReference>
<keyword evidence="4 10" id="KW-1134">Transmembrane beta strand</keyword>
<dbReference type="Pfam" id="PF00593">
    <property type="entry name" value="TonB_dep_Rec_b-barrel"/>
    <property type="match status" value="1"/>
</dbReference>
<dbReference type="PROSITE" id="PS52016">
    <property type="entry name" value="TONB_DEPENDENT_REC_3"/>
    <property type="match status" value="1"/>
</dbReference>
<evidence type="ECO:0000256" key="10">
    <source>
        <dbReference type="PROSITE-ProRule" id="PRU01360"/>
    </source>
</evidence>
<keyword evidence="6 11" id="KW-0798">TonB box</keyword>
<keyword evidence="7 10" id="KW-0472">Membrane</keyword>
<keyword evidence="5 10" id="KW-0812">Transmembrane</keyword>
<evidence type="ECO:0000256" key="2">
    <source>
        <dbReference type="ARBA" id="ARBA00009810"/>
    </source>
</evidence>
<dbReference type="SUPFAM" id="SSF56935">
    <property type="entry name" value="Porins"/>
    <property type="match status" value="1"/>
</dbReference>
<evidence type="ECO:0000259" key="13">
    <source>
        <dbReference type="Pfam" id="PF00593"/>
    </source>
</evidence>
<evidence type="ECO:0000256" key="4">
    <source>
        <dbReference type="ARBA" id="ARBA00022452"/>
    </source>
</evidence>
<evidence type="ECO:0000313" key="16">
    <source>
        <dbReference type="Proteomes" id="UP000824366"/>
    </source>
</evidence>
<feature type="domain" description="TonB-dependent receptor-like beta-barrel" evidence="13">
    <location>
        <begin position="259"/>
        <end position="671"/>
    </location>
</feature>
<dbReference type="InterPro" id="IPR012910">
    <property type="entry name" value="Plug_dom"/>
</dbReference>
<dbReference type="PANTHER" id="PTHR30069">
    <property type="entry name" value="TONB-DEPENDENT OUTER MEMBRANE RECEPTOR"/>
    <property type="match status" value="1"/>
</dbReference>
<evidence type="ECO:0000256" key="8">
    <source>
        <dbReference type="ARBA" id="ARBA00023170"/>
    </source>
</evidence>
<dbReference type="InterPro" id="IPR036942">
    <property type="entry name" value="Beta-barrel_TonB_sf"/>
</dbReference>
<evidence type="ECO:0000256" key="5">
    <source>
        <dbReference type="ARBA" id="ARBA00022692"/>
    </source>
</evidence>
<evidence type="ECO:0000256" key="9">
    <source>
        <dbReference type="ARBA" id="ARBA00023237"/>
    </source>
</evidence>
<evidence type="ECO:0000259" key="14">
    <source>
        <dbReference type="Pfam" id="PF07715"/>
    </source>
</evidence>
<name>A0ABM7MJ41_9BURK</name>
<proteinExistence type="inferred from homology"/>
<dbReference type="PANTHER" id="PTHR30069:SF28">
    <property type="entry name" value="TONB-DEPENDENT RECEPTOR YNCD-RELATED"/>
    <property type="match status" value="1"/>
</dbReference>
<dbReference type="EMBL" id="AP024238">
    <property type="protein sequence ID" value="BCO26261.1"/>
    <property type="molecule type" value="Genomic_DNA"/>
</dbReference>
<evidence type="ECO:0000256" key="3">
    <source>
        <dbReference type="ARBA" id="ARBA00022448"/>
    </source>
</evidence>
<comment type="subcellular location">
    <subcellularLocation>
        <location evidence="1 10">Cell outer membrane</location>
        <topology evidence="1 10">Multi-pass membrane protein</topology>
    </subcellularLocation>
</comment>
<keyword evidence="3 10" id="KW-0813">Transport</keyword>
<dbReference type="InterPro" id="IPR000531">
    <property type="entry name" value="Beta-barrel_TonB"/>
</dbReference>
<evidence type="ECO:0000256" key="1">
    <source>
        <dbReference type="ARBA" id="ARBA00004571"/>
    </source>
</evidence>
<dbReference type="RefSeq" id="WP_223909486.1">
    <property type="nucleotide sequence ID" value="NZ_AP024238.1"/>
</dbReference>
<comment type="similarity">
    <text evidence="2 10 11">Belongs to the TonB-dependent receptor family.</text>
</comment>
<dbReference type="InterPro" id="IPR039426">
    <property type="entry name" value="TonB-dep_rcpt-like"/>
</dbReference>
<dbReference type="Pfam" id="PF07715">
    <property type="entry name" value="Plug"/>
    <property type="match status" value="1"/>
</dbReference>
<sequence>MKQMKRQKACVPSLIRTSLALVATSALHAPVAAQTLSEVVVSASRAEQRSFDAPAAVQSIDRATIESAGPQVNLSESLNRVPGLTILSRQNYAQDLQVSIRGFGARSAFGIRGIRLLVDGIPATTPDGQGQGSSISLTSTDRIEVLRGPLAQMYGNSSGGVIQAFTRDAPATPEFAAAAYTGSFGLRRTDWQYAGRLGQYGLVADYSTFDIDGFRNNSKTERKQFNGKLSFDPFEKTHVNVVFNRFDMPLAQDPLGLTAAQLAADPTQAGTNAIARGIRKIVLQNQLGASMLTELGNDRSITTRAYTGTRENLQYQAGIFVPTLPPPTGAWVGLDRTYYGVGLQYNAQSQLGSTPIKWALGYDYDESNETRQAGVAALGEKTTTNRNEDNTASNSDVFMQGTALVSEKLSVVAGLRYSSVKFKSEDHYLSNGDGSGATTYQNTSPVLGVTYHATDALNVFATYGKGFETPTLNEVAYNGAGVPGFNTSIQASNSQHFEVGAKWAPSAQARVDFTAFKINTTDEIVVASSSGGNSTFRNAPGTTRTGWELSGSAQFSPHLRATLSASQMEAEYSQAFMSGTTAVAAGNKLPGIPQSFLFSELLWTQQPAAPGQKAMATGSQAGLELTQAGRLYANDINTASADGYTTLNLKASHVWALGAGRLTTYARIDNLADERYVGSVIVNQAGSQFYEPAPGRNWTLGVRFVMPL</sequence>
<evidence type="ECO:0000256" key="7">
    <source>
        <dbReference type="ARBA" id="ARBA00023136"/>
    </source>
</evidence>
<evidence type="ECO:0000256" key="11">
    <source>
        <dbReference type="RuleBase" id="RU003357"/>
    </source>
</evidence>
<keyword evidence="12" id="KW-0732">Signal</keyword>
<protein>
    <submittedName>
        <fullName evidence="15">Vitamin B12 transporter BtuB</fullName>
    </submittedName>
</protein>
<dbReference type="InterPro" id="IPR037066">
    <property type="entry name" value="Plug_dom_sf"/>
</dbReference>
<evidence type="ECO:0000313" key="15">
    <source>
        <dbReference type="EMBL" id="BCO26261.1"/>
    </source>
</evidence>
<dbReference type="CDD" id="cd01347">
    <property type="entry name" value="ligand_gated_channel"/>
    <property type="match status" value="1"/>
</dbReference>
<feature type="signal peptide" evidence="12">
    <location>
        <begin position="1"/>
        <end position="28"/>
    </location>
</feature>
<keyword evidence="8" id="KW-0675">Receptor</keyword>
<organism evidence="15 16">
    <name type="scientific">Rhodoferax lithotrophicus</name>
    <dbReference type="NCBI Taxonomy" id="2798804"/>
    <lineage>
        <taxon>Bacteria</taxon>
        <taxon>Pseudomonadati</taxon>
        <taxon>Pseudomonadota</taxon>
        <taxon>Betaproteobacteria</taxon>
        <taxon>Burkholderiales</taxon>
        <taxon>Comamonadaceae</taxon>
        <taxon>Rhodoferax</taxon>
    </lineage>
</organism>
<keyword evidence="9 10" id="KW-0998">Cell outer membrane</keyword>
<dbReference type="Proteomes" id="UP000824366">
    <property type="component" value="Chromosome"/>
</dbReference>
<reference evidence="15 16" key="1">
    <citation type="journal article" date="2021" name="Microbiol. Spectr.">
        <title>A Single Bacterium Capable of Oxidation and Reduction of Iron at Circumneutral pH.</title>
        <authorList>
            <person name="Kato S."/>
            <person name="Ohkuma M."/>
        </authorList>
    </citation>
    <scope>NUCLEOTIDE SEQUENCE [LARGE SCALE GENOMIC DNA]</scope>
    <source>
        <strain evidence="15 16">MIZ03</strain>
    </source>
</reference>
<gene>
    <name evidence="15" type="ORF">MIZ03_1141</name>
</gene>
<feature type="domain" description="TonB-dependent receptor plug" evidence="14">
    <location>
        <begin position="51"/>
        <end position="161"/>
    </location>
</feature>
<evidence type="ECO:0000256" key="6">
    <source>
        <dbReference type="ARBA" id="ARBA00023077"/>
    </source>
</evidence>
<accession>A0ABM7MJ41</accession>
<keyword evidence="16" id="KW-1185">Reference proteome</keyword>